<evidence type="ECO:0000313" key="7">
    <source>
        <dbReference type="Proteomes" id="UP000295357"/>
    </source>
</evidence>
<accession>A0A4V3CJ03</accession>
<keyword evidence="7" id="KW-1185">Reference proteome</keyword>
<dbReference type="InterPro" id="IPR039255">
    <property type="entry name" value="YceD_bac"/>
</dbReference>
<dbReference type="Pfam" id="PF02620">
    <property type="entry name" value="YceD"/>
    <property type="match status" value="1"/>
</dbReference>
<keyword evidence="4" id="KW-0690">Ribosome biogenesis</keyword>
<dbReference type="InterPro" id="IPR003772">
    <property type="entry name" value="YceD"/>
</dbReference>
<reference evidence="6 7" key="1">
    <citation type="submission" date="2019-03" db="EMBL/GenBank/DDBJ databases">
        <title>Genomic Encyclopedia of Type Strains, Phase IV (KMG-IV): sequencing the most valuable type-strain genomes for metagenomic binning, comparative biology and taxonomic classification.</title>
        <authorList>
            <person name="Goeker M."/>
        </authorList>
    </citation>
    <scope>NUCLEOTIDE SEQUENCE [LARGE SCALE GENOMIC DNA]</scope>
    <source>
        <strain evidence="6 7">DSM 25082</strain>
    </source>
</reference>
<gene>
    <name evidence="6" type="ORF">DFR39_107108</name>
</gene>
<comment type="caution">
    <text evidence="6">The sequence shown here is derived from an EMBL/GenBank/DDBJ whole genome shotgun (WGS) entry which is preliminary data.</text>
</comment>
<sequence length="190" mass="20899">MNTRSARGASKPPSPRKLDVAALARDGQSLSGEWPAVELERLAEAAAPEAPAAGWSPVQWSVRGELRQPRGGEAQTWMLLEASAEVALSCQRCLQPVRENLQFSRWFRFVRDEAEAAELDADSEDEVLALTRALDLQELVEDELLLDLPLVPRHEVCPEVLPQAVGEAELEQAESEKPNPFAVLAALKKK</sequence>
<dbReference type="RefSeq" id="WP_133604371.1">
    <property type="nucleotide sequence ID" value="NZ_JAUFPJ010000008.1"/>
</dbReference>
<dbReference type="OrthoDB" id="5297600at2"/>
<evidence type="ECO:0000256" key="2">
    <source>
        <dbReference type="ARBA" id="ARBA00010740"/>
    </source>
</evidence>
<proteinExistence type="inferred from homology"/>
<dbReference type="PANTHER" id="PTHR38099:SF1">
    <property type="entry name" value="LARGE RIBOSOMAL RNA SUBUNIT ACCUMULATION PROTEIN YCED"/>
    <property type="match status" value="1"/>
</dbReference>
<dbReference type="PANTHER" id="PTHR38099">
    <property type="entry name" value="LARGE RIBOSOMAL RNA SUBUNIT ACCUMULATION PROTEIN YCED"/>
    <property type="match status" value="1"/>
</dbReference>
<organism evidence="6 7">
    <name type="scientific">Roseateles asaccharophilus</name>
    <dbReference type="NCBI Taxonomy" id="582607"/>
    <lineage>
        <taxon>Bacteria</taxon>
        <taxon>Pseudomonadati</taxon>
        <taxon>Pseudomonadota</taxon>
        <taxon>Betaproteobacteria</taxon>
        <taxon>Burkholderiales</taxon>
        <taxon>Sphaerotilaceae</taxon>
        <taxon>Roseateles</taxon>
    </lineage>
</organism>
<evidence type="ECO:0000256" key="3">
    <source>
        <dbReference type="ARBA" id="ARBA00015716"/>
    </source>
</evidence>
<dbReference type="GO" id="GO:0042254">
    <property type="term" value="P:ribosome biogenesis"/>
    <property type="evidence" value="ECO:0007669"/>
    <property type="project" value="UniProtKB-KW"/>
</dbReference>
<dbReference type="AlphaFoldDB" id="A0A4V3CJ03"/>
<evidence type="ECO:0000256" key="1">
    <source>
        <dbReference type="ARBA" id="ARBA00002868"/>
    </source>
</evidence>
<dbReference type="Proteomes" id="UP000295357">
    <property type="component" value="Unassembled WGS sequence"/>
</dbReference>
<comment type="similarity">
    <text evidence="2">Belongs to the DUF177 domain family.</text>
</comment>
<evidence type="ECO:0000313" key="6">
    <source>
        <dbReference type="EMBL" id="TDP07575.1"/>
    </source>
</evidence>
<dbReference type="GO" id="GO:0005829">
    <property type="term" value="C:cytosol"/>
    <property type="evidence" value="ECO:0007669"/>
    <property type="project" value="TreeGrafter"/>
</dbReference>
<dbReference type="EMBL" id="SNXE01000007">
    <property type="protein sequence ID" value="TDP07575.1"/>
    <property type="molecule type" value="Genomic_DNA"/>
</dbReference>
<name>A0A4V3CJ03_9BURK</name>
<protein>
    <recommendedName>
        <fullName evidence="3">Large ribosomal RNA subunit accumulation protein YceD</fullName>
    </recommendedName>
    <alternativeName>
        <fullName evidence="5">23S rRNA accumulation protein YceD</fullName>
    </alternativeName>
</protein>
<evidence type="ECO:0000256" key="5">
    <source>
        <dbReference type="ARBA" id="ARBA00031841"/>
    </source>
</evidence>
<evidence type="ECO:0000256" key="4">
    <source>
        <dbReference type="ARBA" id="ARBA00022517"/>
    </source>
</evidence>
<comment type="function">
    <text evidence="1">Plays a role in synthesis, processing and/or stability of 23S rRNA.</text>
</comment>